<feature type="transmembrane region" description="Helical" evidence="1">
    <location>
        <begin position="47"/>
        <end position="66"/>
    </location>
</feature>
<feature type="transmembrane region" description="Helical" evidence="1">
    <location>
        <begin position="21"/>
        <end position="41"/>
    </location>
</feature>
<protein>
    <recommendedName>
        <fullName evidence="4">DUF4229 domain-containing protein</fullName>
    </recommendedName>
</protein>
<evidence type="ECO:0000313" key="3">
    <source>
        <dbReference type="Proteomes" id="UP000199004"/>
    </source>
</evidence>
<accession>A0A1G9YXH6</accession>
<evidence type="ECO:0008006" key="4">
    <source>
        <dbReference type="Google" id="ProtNLM"/>
    </source>
</evidence>
<reference evidence="2 3" key="1">
    <citation type="submission" date="2016-10" db="EMBL/GenBank/DDBJ databases">
        <authorList>
            <person name="de Groot N.N."/>
        </authorList>
    </citation>
    <scope>NUCLEOTIDE SEQUENCE [LARGE SCALE GENOMIC DNA]</scope>
    <source>
        <strain evidence="2 3">CGMCC 1.11147</strain>
    </source>
</reference>
<keyword evidence="1" id="KW-0472">Membrane</keyword>
<organism evidence="2 3">
    <name type="scientific">Nocardioides szechwanensis</name>
    <dbReference type="NCBI Taxonomy" id="1005944"/>
    <lineage>
        <taxon>Bacteria</taxon>
        <taxon>Bacillati</taxon>
        <taxon>Actinomycetota</taxon>
        <taxon>Actinomycetes</taxon>
        <taxon>Propionibacteriales</taxon>
        <taxon>Nocardioidaceae</taxon>
        <taxon>Nocardioides</taxon>
    </lineage>
</organism>
<keyword evidence="1" id="KW-0812">Transmembrane</keyword>
<dbReference type="AlphaFoldDB" id="A0A1G9YXH6"/>
<name>A0A1G9YXH6_9ACTN</name>
<gene>
    <name evidence="2" type="ORF">SAMN05192576_1517</name>
</gene>
<keyword evidence="1" id="KW-1133">Transmembrane helix</keyword>
<dbReference type="InterPro" id="IPR025323">
    <property type="entry name" value="DUF4229"/>
</dbReference>
<proteinExistence type="predicted"/>
<dbReference type="Proteomes" id="UP000199004">
    <property type="component" value="Unassembled WGS sequence"/>
</dbReference>
<evidence type="ECO:0000313" key="2">
    <source>
        <dbReference type="EMBL" id="SDN13395.1"/>
    </source>
</evidence>
<sequence>MVTNYPGPTLGAVKEFVVYTALRLALFIGSFAIVFGIWFAITGDVPIFWAVVIAFVASGLGSYFLLNAQREAFARRVEVRAHAASTKLEEMRTKEDADEDQPS</sequence>
<dbReference type="Pfam" id="PF14012">
    <property type="entry name" value="DUF4229"/>
    <property type="match status" value="1"/>
</dbReference>
<evidence type="ECO:0000256" key="1">
    <source>
        <dbReference type="SAM" id="Phobius"/>
    </source>
</evidence>
<dbReference type="EMBL" id="FNIC01000002">
    <property type="protein sequence ID" value="SDN13395.1"/>
    <property type="molecule type" value="Genomic_DNA"/>
</dbReference>
<keyword evidence="3" id="KW-1185">Reference proteome</keyword>